<dbReference type="GO" id="GO:0005737">
    <property type="term" value="C:cytoplasm"/>
    <property type="evidence" value="ECO:0007669"/>
    <property type="project" value="TreeGrafter"/>
</dbReference>
<dbReference type="EMBL" id="BSXT01001455">
    <property type="protein sequence ID" value="GMF42581.1"/>
    <property type="molecule type" value="Genomic_DNA"/>
</dbReference>
<dbReference type="Gene3D" id="2.60.40.640">
    <property type="match status" value="2"/>
</dbReference>
<evidence type="ECO:0000313" key="3">
    <source>
        <dbReference type="Proteomes" id="UP001165121"/>
    </source>
</evidence>
<dbReference type="SMART" id="SM01017">
    <property type="entry name" value="Arrestin_C"/>
    <property type="match status" value="1"/>
</dbReference>
<evidence type="ECO:0000259" key="1">
    <source>
        <dbReference type="SMART" id="SM01017"/>
    </source>
</evidence>
<dbReference type="Proteomes" id="UP001165121">
    <property type="component" value="Unassembled WGS sequence"/>
</dbReference>
<dbReference type="InterPro" id="IPR014752">
    <property type="entry name" value="Arrestin-like_C"/>
</dbReference>
<feature type="domain" description="Arrestin C-terminal-like" evidence="1">
    <location>
        <begin position="101"/>
        <end position="236"/>
    </location>
</feature>
<name>A0A9W7CU39_9STRA</name>
<sequence length="259" mass="28758">MELTPTRVFSAGESEYSFNFKLPKDLPASFEMIDIYSGAVERLRIQVKYEVSVWIRAETDSVAYLQASQVFSVHAAPTISPPARSLEVSVSEMVHWMCCINCGSLQLSIGIPKDVFVAGKRVPLLCRLDESSCRLPLTSISVALIEDVALRNLAGRPDWTVTRELSTQQAFGPNADRQEEQMVNVELVENEKQTALNSDVAAHFFRCTHRLVVRCKPFMAQSIVAEVPVRVLHQNTSFSTGPARVLIMPTEDASSNNTP</sequence>
<proteinExistence type="predicted"/>
<dbReference type="GO" id="GO:0015031">
    <property type="term" value="P:protein transport"/>
    <property type="evidence" value="ECO:0007669"/>
    <property type="project" value="TreeGrafter"/>
</dbReference>
<evidence type="ECO:0000313" key="2">
    <source>
        <dbReference type="EMBL" id="GMF42581.1"/>
    </source>
</evidence>
<organism evidence="2 3">
    <name type="scientific">Phytophthora fragariaefolia</name>
    <dbReference type="NCBI Taxonomy" id="1490495"/>
    <lineage>
        <taxon>Eukaryota</taxon>
        <taxon>Sar</taxon>
        <taxon>Stramenopiles</taxon>
        <taxon>Oomycota</taxon>
        <taxon>Peronosporomycetes</taxon>
        <taxon>Peronosporales</taxon>
        <taxon>Peronosporaceae</taxon>
        <taxon>Phytophthora</taxon>
    </lineage>
</organism>
<dbReference type="InterPro" id="IPR050357">
    <property type="entry name" value="Arrestin_domain-protein"/>
</dbReference>
<dbReference type="PANTHER" id="PTHR11188">
    <property type="entry name" value="ARRESTIN DOMAIN CONTAINING PROTEIN"/>
    <property type="match status" value="1"/>
</dbReference>
<protein>
    <submittedName>
        <fullName evidence="2">Unnamed protein product</fullName>
    </submittedName>
</protein>
<dbReference type="AlphaFoldDB" id="A0A9W7CU39"/>
<dbReference type="OrthoDB" id="93513at2759"/>
<accession>A0A9W7CU39</accession>
<dbReference type="PANTHER" id="PTHR11188:SF17">
    <property type="entry name" value="FI21816P1"/>
    <property type="match status" value="1"/>
</dbReference>
<comment type="caution">
    <text evidence="2">The sequence shown here is derived from an EMBL/GenBank/DDBJ whole genome shotgun (WGS) entry which is preliminary data.</text>
</comment>
<reference evidence="2" key="1">
    <citation type="submission" date="2023-04" db="EMBL/GenBank/DDBJ databases">
        <title>Phytophthora fragariaefolia NBRC 109709.</title>
        <authorList>
            <person name="Ichikawa N."/>
            <person name="Sato H."/>
            <person name="Tonouchi N."/>
        </authorList>
    </citation>
    <scope>NUCLEOTIDE SEQUENCE</scope>
    <source>
        <strain evidence="2">NBRC 109709</strain>
    </source>
</reference>
<dbReference type="InterPro" id="IPR011022">
    <property type="entry name" value="Arrestin_C-like"/>
</dbReference>
<keyword evidence="3" id="KW-1185">Reference proteome</keyword>
<gene>
    <name evidence="2" type="ORF">Pfra01_001401300</name>
</gene>